<proteinExistence type="predicted"/>
<name>A0A1R3H376_9ROSI</name>
<dbReference type="Proteomes" id="UP000187203">
    <property type="component" value="Unassembled WGS sequence"/>
</dbReference>
<evidence type="ECO:0000256" key="1">
    <source>
        <dbReference type="SAM" id="MobiDB-lite"/>
    </source>
</evidence>
<dbReference type="InterPro" id="IPR036388">
    <property type="entry name" value="WH-like_DNA-bd_sf"/>
</dbReference>
<gene>
    <name evidence="2" type="ORF">COLO4_31841</name>
</gene>
<evidence type="ECO:0000313" key="3">
    <source>
        <dbReference type="Proteomes" id="UP000187203"/>
    </source>
</evidence>
<keyword evidence="3" id="KW-1185">Reference proteome</keyword>
<organism evidence="2 3">
    <name type="scientific">Corchorus olitorius</name>
    <dbReference type="NCBI Taxonomy" id="93759"/>
    <lineage>
        <taxon>Eukaryota</taxon>
        <taxon>Viridiplantae</taxon>
        <taxon>Streptophyta</taxon>
        <taxon>Embryophyta</taxon>
        <taxon>Tracheophyta</taxon>
        <taxon>Spermatophyta</taxon>
        <taxon>Magnoliopsida</taxon>
        <taxon>eudicotyledons</taxon>
        <taxon>Gunneridae</taxon>
        <taxon>Pentapetalae</taxon>
        <taxon>rosids</taxon>
        <taxon>malvids</taxon>
        <taxon>Malvales</taxon>
        <taxon>Malvaceae</taxon>
        <taxon>Grewioideae</taxon>
        <taxon>Apeibeae</taxon>
        <taxon>Corchorus</taxon>
    </lineage>
</organism>
<feature type="region of interest" description="Disordered" evidence="1">
    <location>
        <begin position="1"/>
        <end position="35"/>
    </location>
</feature>
<protein>
    <submittedName>
        <fullName evidence="2">Uncharacterized protein</fullName>
    </submittedName>
</protein>
<sequence>MLETLLSNKETAAANDTSSHKDLITDASGSKLPSTTTAPAAQVWCEAPSPSSTKQQRLREGGIKRLYMIEDLTEGRRLKTSNLVAGILQPPPPLGEIRVKTYVPANMTIKQSWKHRHELEAADIDARVDEKLARFKKELKTEIMLEFRDMLDTLLSKIETAAANETSSAKDKKAFADILRRISKMQKTNGPSNYVVLRDK</sequence>
<dbReference type="EMBL" id="AWUE01020876">
    <property type="protein sequence ID" value="OMO64803.1"/>
    <property type="molecule type" value="Genomic_DNA"/>
</dbReference>
<dbReference type="Gene3D" id="1.10.10.10">
    <property type="entry name" value="Winged helix-like DNA-binding domain superfamily/Winged helix DNA-binding domain"/>
    <property type="match status" value="1"/>
</dbReference>
<feature type="compositionally biased region" description="Polar residues" evidence="1">
    <location>
        <begin position="1"/>
        <end position="17"/>
    </location>
</feature>
<accession>A0A1R3H376</accession>
<dbReference type="OrthoDB" id="76676at2759"/>
<comment type="caution">
    <text evidence="2">The sequence shown here is derived from an EMBL/GenBank/DDBJ whole genome shotgun (WGS) entry which is preliminary data.</text>
</comment>
<dbReference type="AlphaFoldDB" id="A0A1R3H376"/>
<evidence type="ECO:0000313" key="2">
    <source>
        <dbReference type="EMBL" id="OMO64803.1"/>
    </source>
</evidence>
<reference evidence="3" key="1">
    <citation type="submission" date="2013-09" db="EMBL/GenBank/DDBJ databases">
        <title>Corchorus olitorius genome sequencing.</title>
        <authorList>
            <person name="Alam M."/>
            <person name="Haque M.S."/>
            <person name="Islam M.S."/>
            <person name="Emdad E.M."/>
            <person name="Islam M.M."/>
            <person name="Ahmed B."/>
            <person name="Halim A."/>
            <person name="Hossen Q.M.M."/>
            <person name="Hossain M.Z."/>
            <person name="Ahmed R."/>
            <person name="Khan M.M."/>
            <person name="Islam R."/>
            <person name="Rashid M.M."/>
            <person name="Khan S.A."/>
            <person name="Rahman M.S."/>
            <person name="Alam M."/>
            <person name="Yahiya A.S."/>
            <person name="Khan M.S."/>
            <person name="Azam M.S."/>
            <person name="Haque T."/>
            <person name="Lashkar M.Z.H."/>
            <person name="Akhand A.I."/>
            <person name="Morshed G."/>
            <person name="Roy S."/>
            <person name="Uddin K.S."/>
            <person name="Rabeya T."/>
            <person name="Hossain A.S."/>
            <person name="Chowdhury A."/>
            <person name="Snigdha A.R."/>
            <person name="Mortoza M.S."/>
            <person name="Matin S.A."/>
            <person name="Hoque S.M.E."/>
            <person name="Islam M.K."/>
            <person name="Roy D.K."/>
            <person name="Haider R."/>
            <person name="Moosa M.M."/>
            <person name="Elias S.M."/>
            <person name="Hasan A.M."/>
            <person name="Jahan S."/>
            <person name="Shafiuddin M."/>
            <person name="Mahmood N."/>
            <person name="Shommy N.S."/>
        </authorList>
    </citation>
    <scope>NUCLEOTIDE SEQUENCE [LARGE SCALE GENOMIC DNA]</scope>
    <source>
        <strain evidence="3">cv. O-4</strain>
    </source>
</reference>